<dbReference type="EMBL" id="JAHRHJ020000006">
    <property type="protein sequence ID" value="KAH9312023.1"/>
    <property type="molecule type" value="Genomic_DNA"/>
</dbReference>
<dbReference type="InterPro" id="IPR029058">
    <property type="entry name" value="AB_hydrolase_fold"/>
</dbReference>
<accession>A0AA38FXL7</accession>
<gene>
    <name evidence="2" type="ORF">KI387_027058</name>
</gene>
<dbReference type="Proteomes" id="UP000824469">
    <property type="component" value="Unassembled WGS sequence"/>
</dbReference>
<evidence type="ECO:0000313" key="3">
    <source>
        <dbReference type="Proteomes" id="UP000824469"/>
    </source>
</evidence>
<organism evidence="2 3">
    <name type="scientific">Taxus chinensis</name>
    <name type="common">Chinese yew</name>
    <name type="synonym">Taxus wallichiana var. chinensis</name>
    <dbReference type="NCBI Taxonomy" id="29808"/>
    <lineage>
        <taxon>Eukaryota</taxon>
        <taxon>Viridiplantae</taxon>
        <taxon>Streptophyta</taxon>
        <taxon>Embryophyta</taxon>
        <taxon>Tracheophyta</taxon>
        <taxon>Spermatophyta</taxon>
        <taxon>Pinopsida</taxon>
        <taxon>Pinidae</taxon>
        <taxon>Conifers II</taxon>
        <taxon>Cupressales</taxon>
        <taxon>Taxaceae</taxon>
        <taxon>Taxus</taxon>
    </lineage>
</organism>
<dbReference type="OMA" id="CHYNAPN"/>
<evidence type="ECO:0000313" key="2">
    <source>
        <dbReference type="EMBL" id="KAH9312023.1"/>
    </source>
</evidence>
<reference evidence="2 3" key="1">
    <citation type="journal article" date="2021" name="Nat. Plants">
        <title>The Taxus genome provides insights into paclitaxel biosynthesis.</title>
        <authorList>
            <person name="Xiong X."/>
            <person name="Gou J."/>
            <person name="Liao Q."/>
            <person name="Li Y."/>
            <person name="Zhou Q."/>
            <person name="Bi G."/>
            <person name="Li C."/>
            <person name="Du R."/>
            <person name="Wang X."/>
            <person name="Sun T."/>
            <person name="Guo L."/>
            <person name="Liang H."/>
            <person name="Lu P."/>
            <person name="Wu Y."/>
            <person name="Zhang Z."/>
            <person name="Ro D.K."/>
            <person name="Shang Y."/>
            <person name="Huang S."/>
            <person name="Yan J."/>
        </authorList>
    </citation>
    <scope>NUCLEOTIDE SEQUENCE [LARGE SCALE GENOMIC DNA]</scope>
    <source>
        <strain evidence="2">Ta-2019</strain>
    </source>
</reference>
<feature type="compositionally biased region" description="Basic and acidic residues" evidence="1">
    <location>
        <begin position="1"/>
        <end position="17"/>
    </location>
</feature>
<dbReference type="PANTHER" id="PTHR31479">
    <property type="entry name" value="ALPHA/BETA-HYDROLASES SUPERFAMILY PROTEIN"/>
    <property type="match status" value="1"/>
</dbReference>
<dbReference type="AlphaFoldDB" id="A0AA38FXL7"/>
<sequence>SMANEIKDSAEKAHPDAFEVSGPRNLSKPTWRDIINSSWRDEKYKRMVMACFIQAVYLVELDRQEKREGERALAPKWWTPFKYKVAELLVDKRDGSVFGAAFEWDRSAALSDLLVIRPHKAPRAVVALRGTILRGPTMRRDIEDDLRILTREDLRGSCRFNITLQAVKAAAARHGSANVFMAGHSLGAGLVLQVGKALAEESICIEAHLFNPPSVSLAMGLRSIGEKMEVIWKGALDMARAILPASKKKMDADDERDQVSSMVCEELRKWVPHLYVNDSDYICCYYNNNEGNKENKGTLKEEVKGAASKLYVMSKGPRKFLEAHSLQQWWSPESELQMALNGSKLIQRQLSSLTSLPRLNEKEARR</sequence>
<evidence type="ECO:0000256" key="1">
    <source>
        <dbReference type="SAM" id="MobiDB-lite"/>
    </source>
</evidence>
<comment type="caution">
    <text evidence="2">The sequence shown here is derived from an EMBL/GenBank/DDBJ whole genome shotgun (WGS) entry which is preliminary data.</text>
</comment>
<name>A0AA38FXL7_TAXCH</name>
<feature type="non-terminal residue" evidence="2">
    <location>
        <position position="366"/>
    </location>
</feature>
<dbReference type="SUPFAM" id="SSF53474">
    <property type="entry name" value="alpha/beta-Hydrolases"/>
    <property type="match status" value="1"/>
</dbReference>
<dbReference type="PANTHER" id="PTHR31479:SF3">
    <property type="entry name" value="ALPHA_BETA-HYDROLASES SUPERFAMILY PROTEIN"/>
    <property type="match status" value="1"/>
</dbReference>
<feature type="region of interest" description="Disordered" evidence="1">
    <location>
        <begin position="1"/>
        <end position="21"/>
    </location>
</feature>
<proteinExistence type="predicted"/>
<keyword evidence="3" id="KW-1185">Reference proteome</keyword>
<protein>
    <submittedName>
        <fullName evidence="2">Uncharacterized protein</fullName>
    </submittedName>
</protein>